<name>A0A412TPI7_9BACT</name>
<dbReference type="Pfam" id="PF11751">
    <property type="entry name" value="PorP_SprF"/>
    <property type="match status" value="1"/>
</dbReference>
<reference evidence="1 2" key="1">
    <citation type="submission" date="2018-08" db="EMBL/GenBank/DDBJ databases">
        <title>A genome reference for cultivated species of the human gut microbiota.</title>
        <authorList>
            <person name="Zou Y."/>
            <person name="Xue W."/>
            <person name="Luo G."/>
        </authorList>
    </citation>
    <scope>NUCLEOTIDE SEQUENCE [LARGE SCALE GENOMIC DNA]</scope>
    <source>
        <strain evidence="1 2">AF16-14</strain>
    </source>
</reference>
<evidence type="ECO:0000313" key="2">
    <source>
        <dbReference type="Proteomes" id="UP000284243"/>
    </source>
</evidence>
<dbReference type="Proteomes" id="UP000284243">
    <property type="component" value="Unassembled WGS sequence"/>
</dbReference>
<dbReference type="InterPro" id="IPR019861">
    <property type="entry name" value="PorP/SprF_Bacteroidetes"/>
</dbReference>
<proteinExistence type="predicted"/>
<dbReference type="AlphaFoldDB" id="A0A412TPI7"/>
<accession>A0A412TPI7</accession>
<protein>
    <submittedName>
        <fullName evidence="1">Type IX secretion system membrane protein PorP/SprF</fullName>
    </submittedName>
</protein>
<evidence type="ECO:0000313" key="1">
    <source>
        <dbReference type="EMBL" id="RGU55735.1"/>
    </source>
</evidence>
<sequence>MSFYADKVTIFDMAAGIYGQTDFNVAWHGVASLEYGFSVYHIIESTQSFLSEHGSASSEENLLNRRYSGYVSYAHPFALGNQINTVLSPYVMVDVQSVMRNLQFGVCWEEERFGLIGLGVRGDQFEGLQVGTLLVHLGVNIPGGRDSGWKIGYTCEVPTHQGTMYQNTSHSLSLHWYYRIVPKRCIQRFDNSPNNSKRARMKRKNKAFHF</sequence>
<organism evidence="1 2">
    <name type="scientific">Odoribacter splanchnicus</name>
    <dbReference type="NCBI Taxonomy" id="28118"/>
    <lineage>
        <taxon>Bacteria</taxon>
        <taxon>Pseudomonadati</taxon>
        <taxon>Bacteroidota</taxon>
        <taxon>Bacteroidia</taxon>
        <taxon>Bacteroidales</taxon>
        <taxon>Odoribacteraceae</taxon>
        <taxon>Odoribacter</taxon>
    </lineage>
</organism>
<gene>
    <name evidence="1" type="ORF">DWW57_11620</name>
</gene>
<dbReference type="EMBL" id="QRYC01000015">
    <property type="protein sequence ID" value="RGU55735.1"/>
    <property type="molecule type" value="Genomic_DNA"/>
</dbReference>
<comment type="caution">
    <text evidence="1">The sequence shown here is derived from an EMBL/GenBank/DDBJ whole genome shotgun (WGS) entry which is preliminary data.</text>
</comment>